<accession>A0ABP3YRD0</accession>
<sequence>MSSIEPCRIGVPPADLDDLRYRLDHVRWAQGVNDAGWDYGSPVEELMAQVEYWRDAYDWRAWEARFNEYPQFTTTTDGQHIHFLHIRSSRPGALPVFLSRTAGRVRSPSSSTSSGP</sequence>
<keyword evidence="2" id="KW-0058">Aromatic hydrocarbons catabolism</keyword>
<name>A0ABP3YRD0_9PSEU</name>
<evidence type="ECO:0000256" key="2">
    <source>
        <dbReference type="ARBA" id="ARBA00022797"/>
    </source>
</evidence>
<gene>
    <name evidence="5" type="ORF">GCM10009559_67810</name>
</gene>
<dbReference type="SUPFAM" id="SSF53474">
    <property type="entry name" value="alpha/beta-Hydrolases"/>
    <property type="match status" value="1"/>
</dbReference>
<comment type="similarity">
    <text evidence="1">Belongs to the peptidase S33 family.</text>
</comment>
<feature type="domain" description="Epoxide hydrolase N-terminal" evidence="4">
    <location>
        <begin position="4"/>
        <end position="99"/>
    </location>
</feature>
<organism evidence="5 6">
    <name type="scientific">Pseudonocardia zijingensis</name>
    <dbReference type="NCBI Taxonomy" id="153376"/>
    <lineage>
        <taxon>Bacteria</taxon>
        <taxon>Bacillati</taxon>
        <taxon>Actinomycetota</taxon>
        <taxon>Actinomycetes</taxon>
        <taxon>Pseudonocardiales</taxon>
        <taxon>Pseudonocardiaceae</taxon>
        <taxon>Pseudonocardia</taxon>
    </lineage>
</organism>
<evidence type="ECO:0000259" key="4">
    <source>
        <dbReference type="Pfam" id="PF06441"/>
    </source>
</evidence>
<evidence type="ECO:0000313" key="5">
    <source>
        <dbReference type="EMBL" id="GAA0901304.1"/>
    </source>
</evidence>
<dbReference type="PANTHER" id="PTHR21661:SF35">
    <property type="entry name" value="EPOXIDE HYDROLASE"/>
    <property type="match status" value="1"/>
</dbReference>
<evidence type="ECO:0000256" key="1">
    <source>
        <dbReference type="ARBA" id="ARBA00010088"/>
    </source>
</evidence>
<dbReference type="EMBL" id="BAAAHP010000231">
    <property type="protein sequence ID" value="GAA0901304.1"/>
    <property type="molecule type" value="Genomic_DNA"/>
</dbReference>
<keyword evidence="6" id="KW-1185">Reference proteome</keyword>
<dbReference type="Gene3D" id="3.40.50.1820">
    <property type="entry name" value="alpha/beta hydrolase"/>
    <property type="match status" value="1"/>
</dbReference>
<dbReference type="Pfam" id="PF06441">
    <property type="entry name" value="EHN"/>
    <property type="match status" value="1"/>
</dbReference>
<proteinExistence type="inferred from homology"/>
<evidence type="ECO:0000256" key="3">
    <source>
        <dbReference type="ARBA" id="ARBA00022801"/>
    </source>
</evidence>
<reference evidence="6" key="1">
    <citation type="journal article" date="2019" name="Int. J. Syst. Evol. Microbiol.">
        <title>The Global Catalogue of Microorganisms (GCM) 10K type strain sequencing project: providing services to taxonomists for standard genome sequencing and annotation.</title>
        <authorList>
            <consortium name="The Broad Institute Genomics Platform"/>
            <consortium name="The Broad Institute Genome Sequencing Center for Infectious Disease"/>
            <person name="Wu L."/>
            <person name="Ma J."/>
        </authorList>
    </citation>
    <scope>NUCLEOTIDE SEQUENCE [LARGE SCALE GENOMIC DNA]</scope>
    <source>
        <strain evidence="6">JCM 11117</strain>
    </source>
</reference>
<dbReference type="RefSeq" id="WP_343945827.1">
    <property type="nucleotide sequence ID" value="NZ_BAAAHP010000231.1"/>
</dbReference>
<evidence type="ECO:0000313" key="6">
    <source>
        <dbReference type="Proteomes" id="UP001499967"/>
    </source>
</evidence>
<comment type="caution">
    <text evidence="5">The sequence shown here is derived from an EMBL/GenBank/DDBJ whole genome shotgun (WGS) entry which is preliminary data.</text>
</comment>
<dbReference type="InterPro" id="IPR010497">
    <property type="entry name" value="Epoxide_hydro_N"/>
</dbReference>
<dbReference type="PANTHER" id="PTHR21661">
    <property type="entry name" value="EPOXIDE HYDROLASE 1-RELATED"/>
    <property type="match status" value="1"/>
</dbReference>
<dbReference type="Proteomes" id="UP001499967">
    <property type="component" value="Unassembled WGS sequence"/>
</dbReference>
<dbReference type="InterPro" id="IPR029058">
    <property type="entry name" value="AB_hydrolase_fold"/>
</dbReference>
<keyword evidence="3" id="KW-0378">Hydrolase</keyword>
<protein>
    <recommendedName>
        <fullName evidence="4">Epoxide hydrolase N-terminal domain-containing protein</fullName>
    </recommendedName>
</protein>